<feature type="region of interest" description="Disordered" evidence="7">
    <location>
        <begin position="540"/>
        <end position="572"/>
    </location>
</feature>
<reference evidence="12 13" key="1">
    <citation type="submission" date="2016-11" db="EMBL/GenBank/DDBJ databases">
        <authorList>
            <person name="Jaros S."/>
            <person name="Januszkiewicz K."/>
            <person name="Wedrychowicz H."/>
        </authorList>
    </citation>
    <scope>NUCLEOTIDE SEQUENCE [LARGE SCALE GENOMIC DNA]</scope>
    <source>
        <strain evidence="12 13">DSM 4740</strain>
    </source>
</reference>
<keyword evidence="6 8" id="KW-0472">Membrane</keyword>
<feature type="transmembrane region" description="Helical" evidence="8">
    <location>
        <begin position="49"/>
        <end position="69"/>
    </location>
</feature>
<dbReference type="NCBIfam" id="TIGR01842">
    <property type="entry name" value="type_I_sec_PrtD"/>
    <property type="match status" value="1"/>
</dbReference>
<feature type="domain" description="ABC transmembrane type-1" evidence="10">
    <location>
        <begin position="18"/>
        <end position="293"/>
    </location>
</feature>
<dbReference type="PANTHER" id="PTHR24221:SF248">
    <property type="entry name" value="ABC TRANSPORTER TRANSMEMBRANE REGION"/>
    <property type="match status" value="1"/>
</dbReference>
<evidence type="ECO:0000256" key="2">
    <source>
        <dbReference type="ARBA" id="ARBA00022692"/>
    </source>
</evidence>
<dbReference type="GO" id="GO:0034040">
    <property type="term" value="F:ATPase-coupled lipid transmembrane transporter activity"/>
    <property type="evidence" value="ECO:0007669"/>
    <property type="project" value="TreeGrafter"/>
</dbReference>
<feature type="transmembrane region" description="Helical" evidence="8">
    <location>
        <begin position="15"/>
        <end position="37"/>
    </location>
</feature>
<evidence type="ECO:0000259" key="9">
    <source>
        <dbReference type="PROSITE" id="PS50893"/>
    </source>
</evidence>
<dbReference type="InterPro" id="IPR003439">
    <property type="entry name" value="ABC_transporter-like_ATP-bd"/>
</dbReference>
<dbReference type="CDD" id="cd18586">
    <property type="entry name" value="ABC_6TM_PrtD_like"/>
    <property type="match status" value="1"/>
</dbReference>
<dbReference type="InterPro" id="IPR010128">
    <property type="entry name" value="ATPase_T1SS_PrtD-like"/>
</dbReference>
<dbReference type="EMBL" id="FRCA01000014">
    <property type="protein sequence ID" value="SHM83248.1"/>
    <property type="molecule type" value="Genomic_DNA"/>
</dbReference>
<keyword evidence="3" id="KW-0547">Nucleotide-binding</keyword>
<evidence type="ECO:0000256" key="5">
    <source>
        <dbReference type="ARBA" id="ARBA00022989"/>
    </source>
</evidence>
<keyword evidence="14" id="KW-1185">Reference proteome</keyword>
<dbReference type="STRING" id="44933.SAMN05660971_04010"/>
<dbReference type="GO" id="GO:0030253">
    <property type="term" value="P:protein secretion by the type I secretion system"/>
    <property type="evidence" value="ECO:0007669"/>
    <property type="project" value="InterPro"/>
</dbReference>
<dbReference type="SMART" id="SM00382">
    <property type="entry name" value="AAA"/>
    <property type="match status" value="1"/>
</dbReference>
<gene>
    <name evidence="11" type="ORF">HCU01_37790</name>
    <name evidence="12" type="ORF">SAMN05660971_04010</name>
</gene>
<proteinExistence type="predicted"/>
<dbReference type="SUPFAM" id="SSF90123">
    <property type="entry name" value="ABC transporter transmembrane region"/>
    <property type="match status" value="1"/>
</dbReference>
<dbReference type="SUPFAM" id="SSF52540">
    <property type="entry name" value="P-loop containing nucleoside triphosphate hydrolases"/>
    <property type="match status" value="1"/>
</dbReference>
<protein>
    <submittedName>
        <fullName evidence="12">ATP-binding cassette, subfamily C, EexD</fullName>
    </submittedName>
    <submittedName>
        <fullName evidence="11">Peptidase</fullName>
    </submittedName>
</protein>
<evidence type="ECO:0000256" key="3">
    <source>
        <dbReference type="ARBA" id="ARBA00022741"/>
    </source>
</evidence>
<sequence length="572" mass="62216">MNDLRKVLNYCRGSFLHVGIFSLFINLLMLVPPLYMLQVYDRVITTRSAETLLMLTLVVVFLFMVMGGLELMRSRILVRVGNKLDVLISPRLYHAMFQRTLMMPGKPSAQPLSDLTALRQFLSGNGLFAFFDTPWVPIYIAVLALFHPWFGLFAIAAAAVLIIVALINEWSTRALLSEANGQHVAAQDLANSNLRNAEVLHAMGMLQGIQGRWTARHREYLVLQSKASDRAGLLTNTSKVLRLMFQSLILGLGAWLVLAGDITPGMMIAGSILMGRALAPIDQMINGWKGYSGARTARGRLEELLDAVPAPTPGMPLPQPKGTLTLEGVNAAPPGERLPTLHNIDLQMAKGEHIAIVGPSASGKSTLARIVLGIWPVQLGNVRLDGADITQWDRMALGPCLGYLPQDIELFDGTVAENIARFQDVDAAAVVEAANLAGVHGMILSLPDGYDTMLNHGGASLSAGQRQRIGLARALYDNPVLVVLDEPDANLDESGEVALSNCLKQLQRRGTTALIISHRQRLLQQVDRVLVMRDGRISSLAPPRHSSTAAPTVTALRPSARGHNRSSEESRS</sequence>
<evidence type="ECO:0000313" key="11">
    <source>
        <dbReference type="EMBL" id="GEN25830.1"/>
    </source>
</evidence>
<name>A0A1M7LY04_9GAMM</name>
<dbReference type="InterPro" id="IPR003593">
    <property type="entry name" value="AAA+_ATPase"/>
</dbReference>
<keyword evidence="5 8" id="KW-1133">Transmembrane helix</keyword>
<dbReference type="InterPro" id="IPR047957">
    <property type="entry name" value="ABC_AprD-like_6TM"/>
</dbReference>
<dbReference type="PROSITE" id="PS50929">
    <property type="entry name" value="ABC_TM1F"/>
    <property type="match status" value="1"/>
</dbReference>
<dbReference type="GO" id="GO:0005524">
    <property type="term" value="F:ATP binding"/>
    <property type="evidence" value="ECO:0007669"/>
    <property type="project" value="UniProtKB-KW"/>
</dbReference>
<dbReference type="InterPro" id="IPR017871">
    <property type="entry name" value="ABC_transporter-like_CS"/>
</dbReference>
<dbReference type="PANTHER" id="PTHR24221">
    <property type="entry name" value="ATP-BINDING CASSETTE SUB-FAMILY B"/>
    <property type="match status" value="1"/>
</dbReference>
<dbReference type="PROSITE" id="PS50893">
    <property type="entry name" value="ABC_TRANSPORTER_2"/>
    <property type="match status" value="1"/>
</dbReference>
<dbReference type="Proteomes" id="UP000184123">
    <property type="component" value="Unassembled WGS sequence"/>
</dbReference>
<dbReference type="InterPro" id="IPR036640">
    <property type="entry name" value="ABC1_TM_sf"/>
</dbReference>
<accession>A0A1M7LY04</accession>
<evidence type="ECO:0000256" key="6">
    <source>
        <dbReference type="ARBA" id="ARBA00023136"/>
    </source>
</evidence>
<dbReference type="FunFam" id="1.20.1560.10:FF:000109">
    <property type="entry name" value="Alkaline protease secretion ATP-binding protein aprD"/>
    <property type="match status" value="1"/>
</dbReference>
<keyword evidence="4 12" id="KW-0067">ATP-binding</keyword>
<feature type="transmembrane region" description="Helical" evidence="8">
    <location>
        <begin position="138"/>
        <end position="167"/>
    </location>
</feature>
<dbReference type="EMBL" id="BJXU01000168">
    <property type="protein sequence ID" value="GEN25830.1"/>
    <property type="molecule type" value="Genomic_DNA"/>
</dbReference>
<dbReference type="InterPro" id="IPR027417">
    <property type="entry name" value="P-loop_NTPase"/>
</dbReference>
<dbReference type="Pfam" id="PF00664">
    <property type="entry name" value="ABC_membrane"/>
    <property type="match status" value="1"/>
</dbReference>
<dbReference type="GO" id="GO:0030256">
    <property type="term" value="C:type I protein secretion system complex"/>
    <property type="evidence" value="ECO:0007669"/>
    <property type="project" value="InterPro"/>
</dbReference>
<dbReference type="GO" id="GO:0005886">
    <property type="term" value="C:plasma membrane"/>
    <property type="evidence" value="ECO:0007669"/>
    <property type="project" value="UniProtKB-SubCell"/>
</dbReference>
<dbReference type="OrthoDB" id="9806127at2"/>
<evidence type="ECO:0000256" key="1">
    <source>
        <dbReference type="ARBA" id="ARBA00004651"/>
    </source>
</evidence>
<reference evidence="11 14" key="2">
    <citation type="submission" date="2019-07" db="EMBL/GenBank/DDBJ databases">
        <title>Whole genome shotgun sequence of Halomonas cupida NBRC 102219.</title>
        <authorList>
            <person name="Hosoyama A."/>
            <person name="Uohara A."/>
            <person name="Ohji S."/>
            <person name="Ichikawa N."/>
        </authorList>
    </citation>
    <scope>NUCLEOTIDE SEQUENCE [LARGE SCALE GENOMIC DNA]</scope>
    <source>
        <strain evidence="11 14">NBRC 102219</strain>
    </source>
</reference>
<evidence type="ECO:0000259" key="10">
    <source>
        <dbReference type="PROSITE" id="PS50929"/>
    </source>
</evidence>
<dbReference type="RefSeq" id="WP_073436980.1">
    <property type="nucleotide sequence ID" value="NZ_BJXU01000168.1"/>
</dbReference>
<dbReference type="GO" id="GO:0016887">
    <property type="term" value="F:ATP hydrolysis activity"/>
    <property type="evidence" value="ECO:0007669"/>
    <property type="project" value="InterPro"/>
</dbReference>
<evidence type="ECO:0000313" key="12">
    <source>
        <dbReference type="EMBL" id="SHM83248.1"/>
    </source>
</evidence>
<evidence type="ECO:0000313" key="14">
    <source>
        <dbReference type="Proteomes" id="UP000321726"/>
    </source>
</evidence>
<evidence type="ECO:0000256" key="8">
    <source>
        <dbReference type="SAM" id="Phobius"/>
    </source>
</evidence>
<dbReference type="InterPro" id="IPR039421">
    <property type="entry name" value="Type_1_exporter"/>
</dbReference>
<comment type="subcellular location">
    <subcellularLocation>
        <location evidence="1">Cell membrane</location>
        <topology evidence="1">Multi-pass membrane protein</topology>
    </subcellularLocation>
</comment>
<evidence type="ECO:0000313" key="13">
    <source>
        <dbReference type="Proteomes" id="UP000184123"/>
    </source>
</evidence>
<dbReference type="Gene3D" id="3.40.50.300">
    <property type="entry name" value="P-loop containing nucleotide triphosphate hydrolases"/>
    <property type="match status" value="1"/>
</dbReference>
<evidence type="ECO:0000256" key="7">
    <source>
        <dbReference type="SAM" id="MobiDB-lite"/>
    </source>
</evidence>
<dbReference type="Pfam" id="PF00005">
    <property type="entry name" value="ABC_tran"/>
    <property type="match status" value="1"/>
</dbReference>
<keyword evidence="2 8" id="KW-0812">Transmembrane</keyword>
<dbReference type="GO" id="GO:0140359">
    <property type="term" value="F:ABC-type transporter activity"/>
    <property type="evidence" value="ECO:0007669"/>
    <property type="project" value="InterPro"/>
</dbReference>
<evidence type="ECO:0000256" key="4">
    <source>
        <dbReference type="ARBA" id="ARBA00022840"/>
    </source>
</evidence>
<dbReference type="AlphaFoldDB" id="A0A1M7LY04"/>
<organism evidence="12 13">
    <name type="scientific">Halomonas cupida</name>
    <dbReference type="NCBI Taxonomy" id="44933"/>
    <lineage>
        <taxon>Bacteria</taxon>
        <taxon>Pseudomonadati</taxon>
        <taxon>Pseudomonadota</taxon>
        <taxon>Gammaproteobacteria</taxon>
        <taxon>Oceanospirillales</taxon>
        <taxon>Halomonadaceae</taxon>
        <taxon>Halomonas</taxon>
    </lineage>
</organism>
<dbReference type="Proteomes" id="UP000321726">
    <property type="component" value="Unassembled WGS sequence"/>
</dbReference>
<dbReference type="PROSITE" id="PS00211">
    <property type="entry name" value="ABC_TRANSPORTER_1"/>
    <property type="match status" value="1"/>
</dbReference>
<feature type="domain" description="ABC transporter" evidence="9">
    <location>
        <begin position="324"/>
        <end position="559"/>
    </location>
</feature>
<dbReference type="InterPro" id="IPR011527">
    <property type="entry name" value="ABC1_TM_dom"/>
</dbReference>
<dbReference type="Gene3D" id="1.20.1560.10">
    <property type="entry name" value="ABC transporter type 1, transmembrane domain"/>
    <property type="match status" value="1"/>
</dbReference>